<dbReference type="GO" id="GO:0005524">
    <property type="term" value="F:ATP binding"/>
    <property type="evidence" value="ECO:0007669"/>
    <property type="project" value="UniProtKB-KW"/>
</dbReference>
<dbReference type="SUPFAM" id="SSF52540">
    <property type="entry name" value="P-loop containing nucleoside triphosphate hydrolases"/>
    <property type="match status" value="1"/>
</dbReference>
<protein>
    <recommendedName>
        <fullName evidence="2">non-specific protein-tyrosine kinase</fullName>
        <ecNumber evidence="2">2.7.10.2</ecNumber>
    </recommendedName>
</protein>
<dbReference type="InterPro" id="IPR027417">
    <property type="entry name" value="P-loop_NTPase"/>
</dbReference>
<dbReference type="AlphaFoldDB" id="A0A5K1IUH5"/>
<keyword evidence="7" id="KW-0829">Tyrosine-protein kinase</keyword>
<evidence type="ECO:0000256" key="2">
    <source>
        <dbReference type="ARBA" id="ARBA00011903"/>
    </source>
</evidence>
<dbReference type="EMBL" id="CABWIC010000007">
    <property type="protein sequence ID" value="VWL92338.1"/>
    <property type="molecule type" value="Genomic_DNA"/>
</dbReference>
<feature type="domain" description="AAA" evidence="10">
    <location>
        <begin position="47"/>
        <end position="163"/>
    </location>
</feature>
<dbReference type="EC" id="2.7.10.2" evidence="2"/>
<dbReference type="InterPro" id="IPR005702">
    <property type="entry name" value="Wzc-like_C"/>
</dbReference>
<accession>A0A5K1IUH5</accession>
<reference evidence="11 12" key="1">
    <citation type="submission" date="2019-10" db="EMBL/GenBank/DDBJ databases">
        <authorList>
            <person name="Wolf R A."/>
        </authorList>
    </citation>
    <scope>NUCLEOTIDE SEQUENCE [LARGE SCALE GENOMIC DNA]</scope>
    <source>
        <strain evidence="11">Collinsella_intestinalis_DSM_13632</strain>
    </source>
</reference>
<dbReference type="Gene3D" id="3.40.50.300">
    <property type="entry name" value="P-loop containing nucleotide triphosphate hydrolases"/>
    <property type="match status" value="1"/>
</dbReference>
<dbReference type="GeneID" id="77465522"/>
<feature type="compositionally biased region" description="Low complexity" evidence="9">
    <location>
        <begin position="265"/>
        <end position="284"/>
    </location>
</feature>
<dbReference type="GO" id="GO:0005886">
    <property type="term" value="C:plasma membrane"/>
    <property type="evidence" value="ECO:0007669"/>
    <property type="project" value="TreeGrafter"/>
</dbReference>
<feature type="region of interest" description="Disordered" evidence="9">
    <location>
        <begin position="224"/>
        <end position="294"/>
    </location>
</feature>
<dbReference type="PANTHER" id="PTHR32309:SF13">
    <property type="entry name" value="FERRIC ENTEROBACTIN TRANSPORT PROTEIN FEPE"/>
    <property type="match status" value="1"/>
</dbReference>
<feature type="compositionally biased region" description="Low complexity" evidence="9">
    <location>
        <begin position="244"/>
        <end position="255"/>
    </location>
</feature>
<dbReference type="OrthoDB" id="9812433at2"/>
<evidence type="ECO:0000256" key="4">
    <source>
        <dbReference type="ARBA" id="ARBA00022741"/>
    </source>
</evidence>
<evidence type="ECO:0000256" key="5">
    <source>
        <dbReference type="ARBA" id="ARBA00022777"/>
    </source>
</evidence>
<keyword evidence="4" id="KW-0547">Nucleotide-binding</keyword>
<sequence>MAKKKRVNTEQVRIQNAAKSLVANIRFASIDKQVRSLVVTSSVPNEGKTTVAIALAQAMASLGERVLLVECDMRRRSLANVLGAHSRGGLYSVVCGQMDLEEAVATTSTRGLHFLDVEPHIPNPEAVLNSKRFAAFCERAAASYRYVIFDTPPLTAFVDAAVLSTVVDGTLLVVGENIARRDELVEAYAQLQKAGANVLGAVSNMCSGTDANYVSRYYEESDEAIQRGGNLPDEPLAQRDEVRPASSARSASVAPQAGGAARGTVPVQPVQPVQPVRPVSPQSPARGNISPDSTAQFMIGRYGADAAQRQGK</sequence>
<evidence type="ECO:0000256" key="3">
    <source>
        <dbReference type="ARBA" id="ARBA00022679"/>
    </source>
</evidence>
<evidence type="ECO:0000256" key="6">
    <source>
        <dbReference type="ARBA" id="ARBA00022840"/>
    </source>
</evidence>
<keyword evidence="6" id="KW-0067">ATP-binding</keyword>
<evidence type="ECO:0000256" key="9">
    <source>
        <dbReference type="SAM" id="MobiDB-lite"/>
    </source>
</evidence>
<evidence type="ECO:0000256" key="1">
    <source>
        <dbReference type="ARBA" id="ARBA00007316"/>
    </source>
</evidence>
<evidence type="ECO:0000313" key="12">
    <source>
        <dbReference type="Proteomes" id="UP000405524"/>
    </source>
</evidence>
<dbReference type="Pfam" id="PF13614">
    <property type="entry name" value="AAA_31"/>
    <property type="match status" value="1"/>
</dbReference>
<evidence type="ECO:0000256" key="8">
    <source>
        <dbReference type="ARBA" id="ARBA00051245"/>
    </source>
</evidence>
<evidence type="ECO:0000259" key="10">
    <source>
        <dbReference type="Pfam" id="PF13614"/>
    </source>
</evidence>
<dbReference type="InterPro" id="IPR050445">
    <property type="entry name" value="Bact_polysacc_biosynth/exp"/>
</dbReference>
<evidence type="ECO:0000256" key="7">
    <source>
        <dbReference type="ARBA" id="ARBA00023137"/>
    </source>
</evidence>
<dbReference type="Proteomes" id="UP000405524">
    <property type="component" value="Unassembled WGS sequence"/>
</dbReference>
<name>A0A5K1IUH5_9ACTN</name>
<dbReference type="InterPro" id="IPR025669">
    <property type="entry name" value="AAA_dom"/>
</dbReference>
<evidence type="ECO:0000313" key="11">
    <source>
        <dbReference type="EMBL" id="VWL92338.1"/>
    </source>
</evidence>
<dbReference type="CDD" id="cd05387">
    <property type="entry name" value="BY-kinase"/>
    <property type="match status" value="1"/>
</dbReference>
<dbReference type="RefSeq" id="WP_152063229.1">
    <property type="nucleotide sequence ID" value="NZ_CABWIC010000007.1"/>
</dbReference>
<dbReference type="NCBIfam" id="TIGR01007">
    <property type="entry name" value="eps_fam"/>
    <property type="match status" value="1"/>
</dbReference>
<dbReference type="PANTHER" id="PTHR32309">
    <property type="entry name" value="TYROSINE-PROTEIN KINASE"/>
    <property type="match status" value="1"/>
</dbReference>
<proteinExistence type="inferred from homology"/>
<gene>
    <name evidence="11" type="primary">ywqD</name>
    <name evidence="11" type="ORF">JKKLCJKK_00537</name>
</gene>
<keyword evidence="3 11" id="KW-0808">Transferase</keyword>
<comment type="catalytic activity">
    <reaction evidence="8">
        <text>L-tyrosyl-[protein] + ATP = O-phospho-L-tyrosyl-[protein] + ADP + H(+)</text>
        <dbReference type="Rhea" id="RHEA:10596"/>
        <dbReference type="Rhea" id="RHEA-COMP:10136"/>
        <dbReference type="Rhea" id="RHEA-COMP:20101"/>
        <dbReference type="ChEBI" id="CHEBI:15378"/>
        <dbReference type="ChEBI" id="CHEBI:30616"/>
        <dbReference type="ChEBI" id="CHEBI:46858"/>
        <dbReference type="ChEBI" id="CHEBI:61978"/>
        <dbReference type="ChEBI" id="CHEBI:456216"/>
        <dbReference type="EC" id="2.7.10.2"/>
    </reaction>
</comment>
<comment type="similarity">
    <text evidence="1">Belongs to the CpsD/CapB family.</text>
</comment>
<organism evidence="11 12">
    <name type="scientific">Collinsella intestinalis</name>
    <dbReference type="NCBI Taxonomy" id="147207"/>
    <lineage>
        <taxon>Bacteria</taxon>
        <taxon>Bacillati</taxon>
        <taxon>Actinomycetota</taxon>
        <taxon>Coriobacteriia</taxon>
        <taxon>Coriobacteriales</taxon>
        <taxon>Coriobacteriaceae</taxon>
        <taxon>Collinsella</taxon>
    </lineage>
</organism>
<dbReference type="GO" id="GO:0004715">
    <property type="term" value="F:non-membrane spanning protein tyrosine kinase activity"/>
    <property type="evidence" value="ECO:0007669"/>
    <property type="project" value="UniProtKB-EC"/>
</dbReference>
<keyword evidence="5 11" id="KW-0418">Kinase</keyword>